<dbReference type="GO" id="GO:0046872">
    <property type="term" value="F:metal ion binding"/>
    <property type="evidence" value="ECO:0007669"/>
    <property type="project" value="UniProtKB-KW"/>
</dbReference>
<dbReference type="OrthoDB" id="9802554at2"/>
<keyword evidence="3" id="KW-0479">Metal-binding</keyword>
<feature type="region of interest" description="Disordered" evidence="4">
    <location>
        <begin position="181"/>
        <end position="205"/>
    </location>
</feature>
<dbReference type="UniPathway" id="UPA00241">
    <property type="reaction ID" value="UER00353"/>
</dbReference>
<dbReference type="Proteomes" id="UP000008366">
    <property type="component" value="Unassembled WGS sequence"/>
</dbReference>
<feature type="domain" description="DNA/pantothenate metabolism flavoprotein C-terminal" evidence="6">
    <location>
        <begin position="217"/>
        <end position="442"/>
    </location>
</feature>
<comment type="cofactor">
    <cofactor evidence="3">
        <name>Mg(2+)</name>
        <dbReference type="ChEBI" id="CHEBI:18420"/>
    </cofactor>
</comment>
<feature type="binding site" evidence="3">
    <location>
        <begin position="342"/>
        <end position="345"/>
    </location>
    <ligand>
        <name>CTP</name>
        <dbReference type="ChEBI" id="CHEBI:37563"/>
    </ligand>
</feature>
<feature type="compositionally biased region" description="Gly residues" evidence="4">
    <location>
        <begin position="187"/>
        <end position="199"/>
    </location>
</feature>
<dbReference type="EC" id="4.1.1.36" evidence="3"/>
<dbReference type="EC" id="6.3.2.5" evidence="3"/>
<dbReference type="GO" id="GO:0071513">
    <property type="term" value="C:phosphopantothenoylcysteine decarboxylase complex"/>
    <property type="evidence" value="ECO:0007669"/>
    <property type="project" value="TreeGrafter"/>
</dbReference>
<comment type="caution">
    <text evidence="3">Lacks conserved residue(s) required for the propagation of feature annotation.</text>
</comment>
<dbReference type="PANTHER" id="PTHR14359">
    <property type="entry name" value="HOMO-OLIGOMERIC FLAVIN CONTAINING CYS DECARBOXYLASE FAMILY"/>
    <property type="match status" value="1"/>
</dbReference>
<keyword evidence="3" id="KW-0511">Multifunctional enzyme</keyword>
<reference evidence="7 8" key="1">
    <citation type="submission" date="2012-08" db="EMBL/GenBank/DDBJ databases">
        <title>Whole genome shotgun sequence of Kineosphaera limosa NBRC 100340.</title>
        <authorList>
            <person name="Yoshida I."/>
            <person name="Isaki S."/>
            <person name="Hosoyama A."/>
            <person name="Tsuchikane K."/>
            <person name="Katsumata H."/>
            <person name="Ando Y."/>
            <person name="Ohji S."/>
            <person name="Hamada M."/>
            <person name="Tamura T."/>
            <person name="Yamazoe A."/>
            <person name="Yamazaki S."/>
            <person name="Fujita N."/>
        </authorList>
    </citation>
    <scope>NUCLEOTIDE SEQUENCE [LARGE SCALE GENOMIC DNA]</scope>
    <source>
        <strain evidence="7 8">NBRC 100340</strain>
    </source>
</reference>
<evidence type="ECO:0000256" key="2">
    <source>
        <dbReference type="ARBA" id="ARBA00023239"/>
    </source>
</evidence>
<keyword evidence="3" id="KW-0285">Flavoprotein</keyword>
<dbReference type="InterPro" id="IPR007085">
    <property type="entry name" value="DNA/pantothenate-metab_flavo_C"/>
</dbReference>
<dbReference type="PANTHER" id="PTHR14359:SF6">
    <property type="entry name" value="PHOSPHOPANTOTHENOYLCYSTEINE DECARBOXYLASE"/>
    <property type="match status" value="1"/>
</dbReference>
<comment type="similarity">
    <text evidence="3">In the N-terminal section; belongs to the HFCD (homo-oligomeric flavin containing Cys decarboxylase) superfamily.</text>
</comment>
<keyword evidence="3" id="KW-0460">Magnesium</keyword>
<dbReference type="GO" id="GO:0015937">
    <property type="term" value="P:coenzyme A biosynthetic process"/>
    <property type="evidence" value="ECO:0007669"/>
    <property type="project" value="UniProtKB-UniRule"/>
</dbReference>
<comment type="function">
    <text evidence="3">Catalyzes two sequential steps in the biosynthesis of coenzyme A. In the first step cysteine is conjugated to 4'-phosphopantothenate to form 4-phosphopantothenoylcysteine. In the second step the latter compound is decarboxylated to form 4'-phosphopantotheine.</text>
</comment>
<dbReference type="STRING" id="1184609.KILIM_035_00030"/>
<dbReference type="Pfam" id="PF04127">
    <property type="entry name" value="DFP"/>
    <property type="match status" value="1"/>
</dbReference>
<feature type="binding site" evidence="3">
    <location>
        <position position="310"/>
    </location>
    <ligand>
        <name>CTP</name>
        <dbReference type="ChEBI" id="CHEBI:37563"/>
    </ligand>
</feature>
<keyword evidence="8" id="KW-1185">Reference proteome</keyword>
<dbReference type="GO" id="GO:0004633">
    <property type="term" value="F:phosphopantothenoylcysteine decarboxylase activity"/>
    <property type="evidence" value="ECO:0007669"/>
    <property type="project" value="UniProtKB-UniRule"/>
</dbReference>
<dbReference type="GO" id="GO:0015941">
    <property type="term" value="P:pantothenate catabolic process"/>
    <property type="evidence" value="ECO:0007669"/>
    <property type="project" value="InterPro"/>
</dbReference>
<comment type="pathway">
    <text evidence="3">Cofactor biosynthesis; coenzyme A biosynthesis; CoA from (R)-pantothenate: step 3/5.</text>
</comment>
<accession>K6XC03</accession>
<comment type="catalytic activity">
    <reaction evidence="3">
        <text>(R)-4'-phosphopantothenate + L-cysteine + CTP = N-[(R)-4-phosphopantothenoyl]-L-cysteine + CMP + diphosphate + H(+)</text>
        <dbReference type="Rhea" id="RHEA:19397"/>
        <dbReference type="ChEBI" id="CHEBI:10986"/>
        <dbReference type="ChEBI" id="CHEBI:15378"/>
        <dbReference type="ChEBI" id="CHEBI:33019"/>
        <dbReference type="ChEBI" id="CHEBI:35235"/>
        <dbReference type="ChEBI" id="CHEBI:37563"/>
        <dbReference type="ChEBI" id="CHEBI:59458"/>
        <dbReference type="ChEBI" id="CHEBI:60377"/>
        <dbReference type="EC" id="6.3.2.5"/>
    </reaction>
</comment>
<evidence type="ECO:0000313" key="8">
    <source>
        <dbReference type="Proteomes" id="UP000008366"/>
    </source>
</evidence>
<dbReference type="GO" id="GO:0010181">
    <property type="term" value="F:FMN binding"/>
    <property type="evidence" value="ECO:0007669"/>
    <property type="project" value="UniProtKB-UniRule"/>
</dbReference>
<feature type="binding site" evidence="3">
    <location>
        <position position="383"/>
    </location>
    <ligand>
        <name>CTP</name>
        <dbReference type="ChEBI" id="CHEBI:37563"/>
    </ligand>
</feature>
<keyword evidence="1 3" id="KW-0210">Decarboxylase</keyword>
<gene>
    <name evidence="3 7" type="primary">coaBC</name>
    <name evidence="7" type="ORF">KILIM_035_00030</name>
</gene>
<sequence>MSRIVLGVGGGIAAYKAASLLRRLTETGHDVTVVPTASALKFVGAPTWSALSGKPVTANVFDDVHEVRHVRLGQEADLVVVAPATADLIAKAATGLADDLLTNVLLTAHGPVVLAPAMHTEMWQHPATVANIARLRSRNVHVIEPASGRLTGADTGPGRMPEPEEIHTVCLQILGQSDPSLDAGAGAAPGGDTAPGGPAGTTHANQPALYAVPQPTLAGLRVVISAGGTREALDPVRFLGNRSSGKQGLALAQVAAERGAQVTLVAANVSLPAPPGVQVVPVESALDLAEAMTARADDADVLVMAAAVADFRPKQYVDAKIKKTHAPGHEDDAPVIELTRNPDILAALVQRRRERGTARPVIVGFAAETGDDEGDVLHHARAKLARKGCDLLIANEVGRDVTFGKDESTVHVLVAGSTAEPVTIGPAPKASIAAGVWDAVQQLLAP</sequence>
<dbReference type="InterPro" id="IPR005252">
    <property type="entry name" value="CoaBC"/>
</dbReference>
<comment type="similarity">
    <text evidence="3">In the C-terminal section; belongs to the PPC synthetase family.</text>
</comment>
<comment type="catalytic activity">
    <reaction evidence="3">
        <text>N-[(R)-4-phosphopantothenoyl]-L-cysteine + H(+) = (R)-4'-phosphopantetheine + CO2</text>
        <dbReference type="Rhea" id="RHEA:16793"/>
        <dbReference type="ChEBI" id="CHEBI:15378"/>
        <dbReference type="ChEBI" id="CHEBI:16526"/>
        <dbReference type="ChEBI" id="CHEBI:59458"/>
        <dbReference type="ChEBI" id="CHEBI:61723"/>
        <dbReference type="EC" id="4.1.1.36"/>
    </reaction>
</comment>
<evidence type="ECO:0000256" key="4">
    <source>
        <dbReference type="SAM" id="MobiDB-lite"/>
    </source>
</evidence>
<dbReference type="Pfam" id="PF02441">
    <property type="entry name" value="Flavoprotein"/>
    <property type="match status" value="1"/>
</dbReference>
<keyword evidence="3" id="KW-0436">Ligase</keyword>
<dbReference type="InterPro" id="IPR036551">
    <property type="entry name" value="Flavin_trans-like"/>
</dbReference>
<dbReference type="SUPFAM" id="SSF52507">
    <property type="entry name" value="Homo-oligomeric flavin-containing Cys decarboxylases, HFCD"/>
    <property type="match status" value="1"/>
</dbReference>
<keyword evidence="2 3" id="KW-0456">Lyase</keyword>
<feature type="binding site" evidence="3">
    <location>
        <position position="365"/>
    </location>
    <ligand>
        <name>CTP</name>
        <dbReference type="ChEBI" id="CHEBI:37563"/>
    </ligand>
</feature>
<dbReference type="HAMAP" id="MF_02225">
    <property type="entry name" value="CoaBC"/>
    <property type="match status" value="1"/>
</dbReference>
<comment type="caution">
    <text evidence="7">The sequence shown here is derived from an EMBL/GenBank/DDBJ whole genome shotgun (WGS) entry which is preliminary data.</text>
</comment>
<feature type="binding site" evidence="3">
    <location>
        <position position="387"/>
    </location>
    <ligand>
        <name>CTP</name>
        <dbReference type="ChEBI" id="CHEBI:37563"/>
    </ligand>
</feature>
<feature type="domain" description="Flavoprotein" evidence="5">
    <location>
        <begin position="3"/>
        <end position="172"/>
    </location>
</feature>
<proteinExistence type="inferred from homology"/>
<name>K6XC03_9MICO</name>
<feature type="region of interest" description="Phosphopantothenate--cysteine ligase" evidence="3">
    <location>
        <begin position="222"/>
        <end position="446"/>
    </location>
</feature>
<dbReference type="AlphaFoldDB" id="K6XC03"/>
<dbReference type="Gene3D" id="3.40.50.10300">
    <property type="entry name" value="CoaB-like"/>
    <property type="match status" value="1"/>
</dbReference>
<protein>
    <recommendedName>
        <fullName evidence="3">Coenzyme A biosynthesis bifunctional protein CoaBC</fullName>
    </recommendedName>
    <alternativeName>
        <fullName evidence="3">DNA/pantothenate metabolism flavoprotein</fullName>
    </alternativeName>
    <alternativeName>
        <fullName evidence="3">Phosphopantothenoylcysteine synthetase/decarboxylase</fullName>
        <shortName evidence="3">PPCS-PPCDC</shortName>
    </alternativeName>
    <domain>
        <recommendedName>
            <fullName evidence="3">Phosphopantothenoylcysteine decarboxylase</fullName>
            <shortName evidence="3">PPC decarboxylase</shortName>
            <shortName evidence="3">PPC-DC</shortName>
            <ecNumber evidence="3">4.1.1.36</ecNumber>
        </recommendedName>
        <alternativeName>
            <fullName evidence="3">CoaC</fullName>
        </alternativeName>
    </domain>
    <domain>
        <recommendedName>
            <fullName evidence="3">Phosphopantothenate--cysteine ligase</fullName>
            <ecNumber evidence="3">6.3.2.5</ecNumber>
        </recommendedName>
        <alternativeName>
            <fullName evidence="3">CoaB</fullName>
        </alternativeName>
        <alternativeName>
            <fullName evidence="3">Phosphopantothenoylcysteine synthetase</fullName>
            <shortName evidence="3">PPC synthetase</shortName>
            <shortName evidence="3">PPC-S</shortName>
        </alternativeName>
    </domain>
</protein>
<evidence type="ECO:0000256" key="1">
    <source>
        <dbReference type="ARBA" id="ARBA00022793"/>
    </source>
</evidence>
<dbReference type="GO" id="GO:0004632">
    <property type="term" value="F:phosphopantothenate--cysteine ligase activity"/>
    <property type="evidence" value="ECO:0007669"/>
    <property type="project" value="UniProtKB-UniRule"/>
</dbReference>
<evidence type="ECO:0000259" key="6">
    <source>
        <dbReference type="Pfam" id="PF04127"/>
    </source>
</evidence>
<dbReference type="Gene3D" id="3.40.50.1950">
    <property type="entry name" value="Flavin prenyltransferase-like"/>
    <property type="match status" value="1"/>
</dbReference>
<feature type="binding site" evidence="3">
    <location>
        <position position="320"/>
    </location>
    <ligand>
        <name>CTP</name>
        <dbReference type="ChEBI" id="CHEBI:37563"/>
    </ligand>
</feature>
<organism evidence="7 8">
    <name type="scientific">Kineosphaera limosa NBRC 100340</name>
    <dbReference type="NCBI Taxonomy" id="1184609"/>
    <lineage>
        <taxon>Bacteria</taxon>
        <taxon>Bacillati</taxon>
        <taxon>Actinomycetota</taxon>
        <taxon>Actinomycetes</taxon>
        <taxon>Micrococcales</taxon>
        <taxon>Dermatophilaceae</taxon>
        <taxon>Kineosphaera</taxon>
    </lineage>
</organism>
<dbReference type="RefSeq" id="WP_006592846.1">
    <property type="nucleotide sequence ID" value="NZ_BAHD01000035.1"/>
</dbReference>
<dbReference type="eggNOG" id="COG0452">
    <property type="taxonomic scope" value="Bacteria"/>
</dbReference>
<dbReference type="InterPro" id="IPR003382">
    <property type="entry name" value="Flavoprotein"/>
</dbReference>
<evidence type="ECO:0000259" key="5">
    <source>
        <dbReference type="Pfam" id="PF02441"/>
    </source>
</evidence>
<dbReference type="EMBL" id="BAHD01000035">
    <property type="protein sequence ID" value="GAB96314.1"/>
    <property type="molecule type" value="Genomic_DNA"/>
</dbReference>
<keyword evidence="3" id="KW-0288">FMN</keyword>
<comment type="pathway">
    <text evidence="3">Cofactor biosynthesis; coenzyme A biosynthesis; CoA from (R)-pantothenate: step 2/5.</text>
</comment>
<feature type="region of interest" description="Phosphopantothenoylcysteine decarboxylase" evidence="3">
    <location>
        <begin position="1"/>
        <end position="221"/>
    </location>
</feature>
<evidence type="ECO:0000313" key="7">
    <source>
        <dbReference type="EMBL" id="GAB96314.1"/>
    </source>
</evidence>
<evidence type="ECO:0000256" key="3">
    <source>
        <dbReference type="HAMAP-Rule" id="MF_02225"/>
    </source>
</evidence>
<dbReference type="InterPro" id="IPR035929">
    <property type="entry name" value="CoaB-like_sf"/>
</dbReference>
<dbReference type="SUPFAM" id="SSF102645">
    <property type="entry name" value="CoaB-like"/>
    <property type="match status" value="1"/>
</dbReference>
<comment type="cofactor">
    <cofactor evidence="3">
        <name>FMN</name>
        <dbReference type="ChEBI" id="CHEBI:58210"/>
    </cofactor>
    <text evidence="3">Binds 1 FMN per subunit.</text>
</comment>